<dbReference type="Proteomes" id="UP000222163">
    <property type="component" value="Unassembled WGS sequence"/>
</dbReference>
<keyword evidence="1" id="KW-1133">Transmembrane helix</keyword>
<gene>
    <name evidence="3" type="ORF">CSC81_11570</name>
    <name evidence="2" type="ORF">Q8W23_15035</name>
</gene>
<evidence type="ECO:0000313" key="5">
    <source>
        <dbReference type="Proteomes" id="UP001242342"/>
    </source>
</evidence>
<dbReference type="Pfam" id="PF06170">
    <property type="entry name" value="DUF983"/>
    <property type="match status" value="1"/>
</dbReference>
<feature type="transmembrane region" description="Helical" evidence="1">
    <location>
        <begin position="85"/>
        <end position="106"/>
    </location>
</feature>
<feature type="transmembrane region" description="Helical" evidence="1">
    <location>
        <begin position="56"/>
        <end position="79"/>
    </location>
</feature>
<evidence type="ECO:0000313" key="2">
    <source>
        <dbReference type="EMBL" id="MDP2542789.1"/>
    </source>
</evidence>
<organism evidence="3 4">
    <name type="scientific">Tenacibaculum discolor</name>
    <dbReference type="NCBI Taxonomy" id="361581"/>
    <lineage>
        <taxon>Bacteria</taxon>
        <taxon>Pseudomonadati</taxon>
        <taxon>Bacteroidota</taxon>
        <taxon>Flavobacteriia</taxon>
        <taxon>Flavobacteriales</taxon>
        <taxon>Flavobacteriaceae</taxon>
        <taxon>Tenacibaculum</taxon>
    </lineage>
</organism>
<proteinExistence type="predicted"/>
<accession>A0A2G1BSN4</accession>
<name>A0A2G1BSN4_9FLAO</name>
<dbReference type="AlphaFoldDB" id="A0A2G1BSN4"/>
<reference evidence="2 5" key="3">
    <citation type="submission" date="2023-07" db="EMBL/GenBank/DDBJ databases">
        <title>Genome content predicts the carbon catabolic preferences of heterotrophic bacteria.</title>
        <authorList>
            <person name="Gralka M."/>
        </authorList>
    </citation>
    <scope>NUCLEOTIDE SEQUENCE [LARGE SCALE GENOMIC DNA]</scope>
    <source>
        <strain evidence="2 5">4G03</strain>
    </source>
</reference>
<evidence type="ECO:0000313" key="3">
    <source>
        <dbReference type="EMBL" id="PHN97046.1"/>
    </source>
</evidence>
<evidence type="ECO:0000313" key="4">
    <source>
        <dbReference type="Proteomes" id="UP000222163"/>
    </source>
</evidence>
<evidence type="ECO:0000256" key="1">
    <source>
        <dbReference type="SAM" id="Phobius"/>
    </source>
</evidence>
<reference evidence="3 4" key="1">
    <citation type="journal article" date="2016" name="Nat. Commun.">
        <title>Microbial interactions lead to rapid micro-scale successions on model marine particles.</title>
        <authorList>
            <person name="Datta M.S."/>
            <person name="Sliwerska E."/>
            <person name="Gore J."/>
            <person name="Polz M.F."/>
            <person name="Cordero O.X."/>
        </authorList>
    </citation>
    <scope>NUCLEOTIDE SEQUENCE [LARGE SCALE GENOMIC DNA]</scope>
    <source>
        <strain evidence="3 4">4G03</strain>
    </source>
</reference>
<dbReference type="Proteomes" id="UP001242342">
    <property type="component" value="Unassembled WGS sequence"/>
</dbReference>
<keyword evidence="1" id="KW-0812">Transmembrane</keyword>
<comment type="caution">
    <text evidence="3">The sequence shown here is derived from an EMBL/GenBank/DDBJ whole genome shotgun (WGS) entry which is preliminary data.</text>
</comment>
<dbReference type="EMBL" id="JAUYVU010000015">
    <property type="protein sequence ID" value="MDP2542789.1"/>
    <property type="molecule type" value="Genomic_DNA"/>
</dbReference>
<dbReference type="EMBL" id="PDUU01000009">
    <property type="protein sequence ID" value="PHN97046.1"/>
    <property type="molecule type" value="Genomic_DNA"/>
</dbReference>
<dbReference type="RefSeq" id="WP_099215904.1">
    <property type="nucleotide sequence ID" value="NZ_JAUYVU010000015.1"/>
</dbReference>
<protein>
    <submittedName>
        <fullName evidence="3">DUF983 domain-containing protein</fullName>
    </submittedName>
</protein>
<dbReference type="InterPro" id="IPR009325">
    <property type="entry name" value="DUF983"/>
</dbReference>
<keyword evidence="5" id="KW-1185">Reference proteome</keyword>
<sequence>MFGKGSKLYSILNSKCPRCHEGEFFKYKLNFNPKKVTTLHENCPKCNLKYMMEPSFFFGAMYVNYALAVALFVAIFIIAKVFIGLSILHSFIAIIVISLILTPITLRLSRIIWINIFVSYKKDAKELQSEK</sequence>
<reference evidence="3" key="2">
    <citation type="submission" date="2017-10" db="EMBL/GenBank/DDBJ databases">
        <authorList>
            <person name="Enke T.N."/>
            <person name="Cordero O.X."/>
        </authorList>
    </citation>
    <scope>NUCLEOTIDE SEQUENCE</scope>
    <source>
        <strain evidence="3">4G03</strain>
    </source>
</reference>
<keyword evidence="1" id="KW-0472">Membrane</keyword>